<dbReference type="AlphaFoldDB" id="A0A5B7K4V6"/>
<evidence type="ECO:0000313" key="2">
    <source>
        <dbReference type="Proteomes" id="UP000324222"/>
    </source>
</evidence>
<protein>
    <submittedName>
        <fullName evidence="1">Uncharacterized protein</fullName>
    </submittedName>
</protein>
<sequence>MLSGLRDFLQDGYIRQGGRTAWHGRARQGTAGHGVVGGAGGRGAVYCGWLGRVGRGGGDLREGAEGQEEFRKARQRSCFVLFCFGRL</sequence>
<dbReference type="EMBL" id="VSRR010129069">
    <property type="protein sequence ID" value="MPD01906.1"/>
    <property type="molecule type" value="Genomic_DNA"/>
</dbReference>
<keyword evidence="2" id="KW-1185">Reference proteome</keyword>
<gene>
    <name evidence="1" type="ORF">E2C01_097455</name>
</gene>
<accession>A0A5B7K4V6</accession>
<organism evidence="1 2">
    <name type="scientific">Portunus trituberculatus</name>
    <name type="common">Swimming crab</name>
    <name type="synonym">Neptunus trituberculatus</name>
    <dbReference type="NCBI Taxonomy" id="210409"/>
    <lineage>
        <taxon>Eukaryota</taxon>
        <taxon>Metazoa</taxon>
        <taxon>Ecdysozoa</taxon>
        <taxon>Arthropoda</taxon>
        <taxon>Crustacea</taxon>
        <taxon>Multicrustacea</taxon>
        <taxon>Malacostraca</taxon>
        <taxon>Eumalacostraca</taxon>
        <taxon>Eucarida</taxon>
        <taxon>Decapoda</taxon>
        <taxon>Pleocyemata</taxon>
        <taxon>Brachyura</taxon>
        <taxon>Eubrachyura</taxon>
        <taxon>Portunoidea</taxon>
        <taxon>Portunidae</taxon>
        <taxon>Portuninae</taxon>
        <taxon>Portunus</taxon>
    </lineage>
</organism>
<dbReference type="Proteomes" id="UP000324222">
    <property type="component" value="Unassembled WGS sequence"/>
</dbReference>
<proteinExistence type="predicted"/>
<evidence type="ECO:0000313" key="1">
    <source>
        <dbReference type="EMBL" id="MPD01906.1"/>
    </source>
</evidence>
<name>A0A5B7K4V6_PORTR</name>
<comment type="caution">
    <text evidence="1">The sequence shown here is derived from an EMBL/GenBank/DDBJ whole genome shotgun (WGS) entry which is preliminary data.</text>
</comment>
<reference evidence="1 2" key="1">
    <citation type="submission" date="2019-05" db="EMBL/GenBank/DDBJ databases">
        <title>Another draft genome of Portunus trituberculatus and its Hox gene families provides insights of decapod evolution.</title>
        <authorList>
            <person name="Jeong J.-H."/>
            <person name="Song I."/>
            <person name="Kim S."/>
            <person name="Choi T."/>
            <person name="Kim D."/>
            <person name="Ryu S."/>
            <person name="Kim W."/>
        </authorList>
    </citation>
    <scope>NUCLEOTIDE SEQUENCE [LARGE SCALE GENOMIC DNA]</scope>
    <source>
        <tissue evidence="1">Muscle</tissue>
    </source>
</reference>